<dbReference type="EMBL" id="MN106244">
    <property type="protein sequence ID" value="QEM42133.1"/>
    <property type="molecule type" value="Genomic_DNA"/>
</dbReference>
<protein>
    <submittedName>
        <fullName evidence="1">Uncharacterized protein</fullName>
    </submittedName>
</protein>
<accession>A0A5C1K9A4</accession>
<name>A0A5C1K9A4_9CAUD</name>
<keyword evidence="2" id="KW-1185">Reference proteome</keyword>
<reference evidence="1" key="1">
    <citation type="submission" date="2019-06" db="EMBL/GenBank/DDBJ databases">
        <title>Complete genome sequence of Klebsiella pneumonaie chi-like phage Soft.</title>
        <authorList>
            <person name="Michalik J.A."/>
            <person name="Kohler B."/>
            <person name="Liu M."/>
            <person name="Gill J."/>
        </authorList>
    </citation>
    <scope>NUCLEOTIDE SEQUENCE [LARGE SCALE GENOMIC DNA]</scope>
</reference>
<gene>
    <name evidence="1" type="ORF">CPTSoftv3_015</name>
</gene>
<dbReference type="Proteomes" id="UP000324815">
    <property type="component" value="Segment"/>
</dbReference>
<evidence type="ECO:0000313" key="1">
    <source>
        <dbReference type="EMBL" id="QEM42133.1"/>
    </source>
</evidence>
<sequence length="57" mass="6235">MARVTGALIPVGWRRGGAPWGDVESKNEINPVEGVALIPCAYYVYRTRRGDANNEST</sequence>
<organism evidence="1 2">
    <name type="scientific">Klebsiella phage Soft</name>
    <dbReference type="NCBI Taxonomy" id="2601626"/>
    <lineage>
        <taxon>Viruses</taxon>
        <taxon>Duplodnaviria</taxon>
        <taxon>Heunggongvirae</taxon>
        <taxon>Uroviricota</taxon>
        <taxon>Caudoviricetes</taxon>
        <taxon>Casjensviridae</taxon>
        <taxon>Yonseivirus</taxon>
        <taxon>Yonseivirus soft</taxon>
    </lineage>
</organism>
<proteinExistence type="predicted"/>
<evidence type="ECO:0000313" key="2">
    <source>
        <dbReference type="Proteomes" id="UP000324815"/>
    </source>
</evidence>